<reference evidence="11 12" key="1">
    <citation type="submission" date="2016-02" db="EMBL/GenBank/DDBJ databases">
        <title>Genome sequence of Clostridium colicanis DSM 13634.</title>
        <authorList>
            <person name="Poehlein A."/>
            <person name="Daniel R."/>
        </authorList>
    </citation>
    <scope>NUCLEOTIDE SEQUENCE [LARGE SCALE GENOMIC DNA]</scope>
    <source>
        <strain evidence="11 12">DSM 13634</strain>
    </source>
</reference>
<evidence type="ECO:0000256" key="10">
    <source>
        <dbReference type="HAMAP-Rule" id="MF_00366"/>
    </source>
</evidence>
<dbReference type="InterPro" id="IPR036161">
    <property type="entry name" value="RPB6/omega-like_sf"/>
</dbReference>
<protein>
    <recommendedName>
        <fullName evidence="3 10">DNA-directed RNA polymerase subunit omega</fullName>
        <shortName evidence="10">RNAP omega subunit</shortName>
        <ecNumber evidence="2 10">2.7.7.6</ecNumber>
    </recommendedName>
    <alternativeName>
        <fullName evidence="10">RNA polymerase omega subunit</fullName>
    </alternativeName>
    <alternativeName>
        <fullName evidence="8 10">Transcriptase subunit omega</fullName>
    </alternativeName>
</protein>
<organism evidence="11 12">
    <name type="scientific">Clostridium colicanis DSM 13634</name>
    <dbReference type="NCBI Taxonomy" id="1121305"/>
    <lineage>
        <taxon>Bacteria</taxon>
        <taxon>Bacillati</taxon>
        <taxon>Bacillota</taxon>
        <taxon>Clostridia</taxon>
        <taxon>Eubacteriales</taxon>
        <taxon>Clostridiaceae</taxon>
        <taxon>Clostridium</taxon>
    </lineage>
</organism>
<evidence type="ECO:0000256" key="1">
    <source>
        <dbReference type="ARBA" id="ARBA00006711"/>
    </source>
</evidence>
<evidence type="ECO:0000256" key="4">
    <source>
        <dbReference type="ARBA" id="ARBA00022478"/>
    </source>
</evidence>
<comment type="function">
    <text evidence="10">Promotes RNA polymerase assembly. Latches the N- and C-terminal regions of the beta' subunit thereby facilitating its interaction with the beta and alpha subunits.</text>
</comment>
<dbReference type="GO" id="GO:0000428">
    <property type="term" value="C:DNA-directed RNA polymerase complex"/>
    <property type="evidence" value="ECO:0007669"/>
    <property type="project" value="UniProtKB-KW"/>
</dbReference>
<comment type="caution">
    <text evidence="11">The sequence shown here is derived from an EMBL/GenBank/DDBJ whole genome shotgun (WGS) entry which is preliminary data.</text>
</comment>
<comment type="subunit">
    <text evidence="10">The RNAP catalytic core consists of 2 alpha, 1 beta, 1 beta' and 1 omega subunit. When a sigma factor is associated with the core the holoenzyme is formed, which can initiate transcription.</text>
</comment>
<dbReference type="GO" id="GO:0006351">
    <property type="term" value="P:DNA-templated transcription"/>
    <property type="evidence" value="ECO:0007669"/>
    <property type="project" value="UniProtKB-UniRule"/>
</dbReference>
<dbReference type="RefSeq" id="WP_061857507.1">
    <property type="nucleotide sequence ID" value="NZ_LTBB01000002.1"/>
</dbReference>
<evidence type="ECO:0000256" key="3">
    <source>
        <dbReference type="ARBA" id="ARBA00013725"/>
    </source>
</evidence>
<evidence type="ECO:0000256" key="6">
    <source>
        <dbReference type="ARBA" id="ARBA00022695"/>
    </source>
</evidence>
<dbReference type="EC" id="2.7.7.6" evidence="2 10"/>
<dbReference type="STRING" id="1121305.CLCOL_05810"/>
<comment type="catalytic activity">
    <reaction evidence="9 10">
        <text>RNA(n) + a ribonucleoside 5'-triphosphate = RNA(n+1) + diphosphate</text>
        <dbReference type="Rhea" id="RHEA:21248"/>
        <dbReference type="Rhea" id="RHEA-COMP:14527"/>
        <dbReference type="Rhea" id="RHEA-COMP:17342"/>
        <dbReference type="ChEBI" id="CHEBI:33019"/>
        <dbReference type="ChEBI" id="CHEBI:61557"/>
        <dbReference type="ChEBI" id="CHEBI:140395"/>
        <dbReference type="EC" id="2.7.7.6"/>
    </reaction>
</comment>
<dbReference type="InterPro" id="IPR003716">
    <property type="entry name" value="DNA-dir_RNA_pol_omega"/>
</dbReference>
<sequence>MNNYMINPSIVDLLDKVDNRYSLVIVTAKRARQIIDGDEALVNIQDTIKPLTVAINEVNEGKVSYESVMKGIK</sequence>
<dbReference type="Gene3D" id="3.90.940.10">
    <property type="match status" value="1"/>
</dbReference>
<comment type="similarity">
    <text evidence="1 10">Belongs to the RNA polymerase subunit omega family.</text>
</comment>
<dbReference type="Pfam" id="PF01192">
    <property type="entry name" value="RNA_pol_Rpb6"/>
    <property type="match status" value="1"/>
</dbReference>
<dbReference type="PANTHER" id="PTHR34476">
    <property type="entry name" value="DNA-DIRECTED RNA POLYMERASE SUBUNIT OMEGA"/>
    <property type="match status" value="1"/>
</dbReference>
<dbReference type="HAMAP" id="MF_00366">
    <property type="entry name" value="RNApol_bact_RpoZ"/>
    <property type="match status" value="1"/>
</dbReference>
<dbReference type="NCBIfam" id="TIGR00690">
    <property type="entry name" value="rpoZ"/>
    <property type="match status" value="1"/>
</dbReference>
<dbReference type="EMBL" id="LTBB01000002">
    <property type="protein sequence ID" value="KYH29943.1"/>
    <property type="molecule type" value="Genomic_DNA"/>
</dbReference>
<evidence type="ECO:0000256" key="8">
    <source>
        <dbReference type="ARBA" id="ARBA00029924"/>
    </source>
</evidence>
<evidence type="ECO:0000313" key="11">
    <source>
        <dbReference type="EMBL" id="KYH29943.1"/>
    </source>
</evidence>
<keyword evidence="6 10" id="KW-0548">Nucleotidyltransferase</keyword>
<dbReference type="PATRIC" id="fig|1121305.3.peg.586"/>
<evidence type="ECO:0000256" key="9">
    <source>
        <dbReference type="ARBA" id="ARBA00048552"/>
    </source>
</evidence>
<evidence type="ECO:0000256" key="2">
    <source>
        <dbReference type="ARBA" id="ARBA00012418"/>
    </source>
</evidence>
<keyword evidence="4 10" id="KW-0240">DNA-directed RNA polymerase</keyword>
<dbReference type="Proteomes" id="UP000075374">
    <property type="component" value="Unassembled WGS sequence"/>
</dbReference>
<dbReference type="SUPFAM" id="SSF63562">
    <property type="entry name" value="RPB6/omega subunit-like"/>
    <property type="match status" value="1"/>
</dbReference>
<proteinExistence type="inferred from homology"/>
<keyword evidence="7 10" id="KW-0804">Transcription</keyword>
<dbReference type="GO" id="GO:0003677">
    <property type="term" value="F:DNA binding"/>
    <property type="evidence" value="ECO:0007669"/>
    <property type="project" value="UniProtKB-UniRule"/>
</dbReference>
<gene>
    <name evidence="10 11" type="primary">rpoZ</name>
    <name evidence="11" type="ORF">CLCOL_05810</name>
</gene>
<dbReference type="SMART" id="SM01409">
    <property type="entry name" value="RNA_pol_Rpb6"/>
    <property type="match status" value="1"/>
</dbReference>
<evidence type="ECO:0000256" key="7">
    <source>
        <dbReference type="ARBA" id="ARBA00023163"/>
    </source>
</evidence>
<accession>A0A151AQS6</accession>
<dbReference type="PANTHER" id="PTHR34476:SF1">
    <property type="entry name" value="DNA-DIRECTED RNA POLYMERASE SUBUNIT OMEGA"/>
    <property type="match status" value="1"/>
</dbReference>
<name>A0A151AQS6_9CLOT</name>
<dbReference type="AlphaFoldDB" id="A0A151AQS6"/>
<dbReference type="InterPro" id="IPR006110">
    <property type="entry name" value="Pol_omega/Rpo6/RPB6"/>
</dbReference>
<keyword evidence="12" id="KW-1185">Reference proteome</keyword>
<evidence type="ECO:0000256" key="5">
    <source>
        <dbReference type="ARBA" id="ARBA00022679"/>
    </source>
</evidence>
<keyword evidence="5 10" id="KW-0808">Transferase</keyword>
<evidence type="ECO:0000313" key="12">
    <source>
        <dbReference type="Proteomes" id="UP000075374"/>
    </source>
</evidence>
<dbReference type="GO" id="GO:0003899">
    <property type="term" value="F:DNA-directed RNA polymerase activity"/>
    <property type="evidence" value="ECO:0007669"/>
    <property type="project" value="UniProtKB-UniRule"/>
</dbReference>